<proteinExistence type="predicted"/>
<evidence type="ECO:0000256" key="1">
    <source>
        <dbReference type="SAM" id="Phobius"/>
    </source>
</evidence>
<keyword evidence="1" id="KW-0812">Transmembrane</keyword>
<name>A0A2N6KKB0_9CYAN</name>
<dbReference type="Pfam" id="PF12770">
    <property type="entry name" value="CHAT"/>
    <property type="match status" value="1"/>
</dbReference>
<feature type="domain" description="CHAT" evidence="2">
    <location>
        <begin position="191"/>
        <end position="471"/>
    </location>
</feature>
<evidence type="ECO:0000313" key="3">
    <source>
        <dbReference type="EMBL" id="PMB00112.1"/>
    </source>
</evidence>
<protein>
    <submittedName>
        <fullName evidence="3">CHAT domain-containing protein</fullName>
    </submittedName>
</protein>
<gene>
    <name evidence="3" type="ORF">CEN50_04475</name>
</gene>
<keyword evidence="1" id="KW-0472">Membrane</keyword>
<reference evidence="3 4" key="1">
    <citation type="submission" date="2017-07" db="EMBL/GenBank/DDBJ databases">
        <title>Genomes of Fischerella (Mastigocladus) sp. strains.</title>
        <authorList>
            <person name="Miller S.R."/>
        </authorList>
    </citation>
    <scope>NUCLEOTIDE SEQUENCE [LARGE SCALE GENOMIC DNA]</scope>
    <source>
        <strain evidence="3 4">CCMEE 5268</strain>
    </source>
</reference>
<dbReference type="PANTHER" id="PTHR10098">
    <property type="entry name" value="RAPSYN-RELATED"/>
    <property type="match status" value="1"/>
</dbReference>
<keyword evidence="1" id="KW-1133">Transmembrane helix</keyword>
<dbReference type="AlphaFoldDB" id="A0A2N6KKB0"/>
<comment type="caution">
    <text evidence="3">The sequence shown here is derived from an EMBL/GenBank/DDBJ whole genome shotgun (WGS) entry which is preliminary data.</text>
</comment>
<evidence type="ECO:0000259" key="2">
    <source>
        <dbReference type="Pfam" id="PF12770"/>
    </source>
</evidence>
<evidence type="ECO:0000313" key="4">
    <source>
        <dbReference type="Proteomes" id="UP000235025"/>
    </source>
</evidence>
<feature type="transmembrane region" description="Helical" evidence="1">
    <location>
        <begin position="7"/>
        <end position="30"/>
    </location>
</feature>
<dbReference type="InterPro" id="IPR024983">
    <property type="entry name" value="CHAT_dom"/>
</dbReference>
<dbReference type="EMBL" id="NMQA01000048">
    <property type="protein sequence ID" value="PMB00112.1"/>
    <property type="molecule type" value="Genomic_DNA"/>
</dbReference>
<sequence>MPNQKNYLIKIICKITYSNLIIMATFFMPLNYVRADGNRLKNYLKNTLALVQSQNVLVFQNPNKIEVALEISERGRARAFVELLARRLGLSTINPPTTDQIKQVAKQQNATLVEYSLITNELAINGKHQTQESELFIWVIKPTGEILFRRVDLKKMLPKENNSLADFINQTPMAIGTSNRSIIPITSHAKEKLKKLYEILIHPISDILPTNPDEHVIFIPQGELFLVPFAALQNAQGKYLIENHTISTAPSIQALDLLAQFKQRHKRQKTQDVLVVGNPIMPTVVLKPGDKPHQFSPIPGAEQEAKAIATIMNTQALTGKAATEIEVVQRIPKARIIHLATNTYIDTMQGFKSFLAFAPSASSDGLLTIDEINNLQLYAELVVLSSSQTALGRITGDGVIGLSRAFFAAGVPSVIGSLWYVSNQSTLFFMTEFYKNLRENTDKATALRQAMLATMKKYPHPMEWAAFTLIGVS</sequence>
<dbReference type="PANTHER" id="PTHR10098:SF108">
    <property type="entry name" value="TETRATRICOPEPTIDE REPEAT PROTEIN 28"/>
    <property type="match status" value="1"/>
</dbReference>
<dbReference type="Proteomes" id="UP000235025">
    <property type="component" value="Unassembled WGS sequence"/>
</dbReference>
<organism evidence="3 4">
    <name type="scientific">Fischerella thermalis CCMEE 5268</name>
    <dbReference type="NCBI Taxonomy" id="2019662"/>
    <lineage>
        <taxon>Bacteria</taxon>
        <taxon>Bacillati</taxon>
        <taxon>Cyanobacteriota</taxon>
        <taxon>Cyanophyceae</taxon>
        <taxon>Nostocales</taxon>
        <taxon>Hapalosiphonaceae</taxon>
        <taxon>Fischerella</taxon>
    </lineage>
</organism>
<accession>A0A2N6KKB0</accession>